<dbReference type="InterPro" id="IPR010982">
    <property type="entry name" value="Lambda_DNA-bd_dom_sf"/>
</dbReference>
<name>A0A2S9GZB1_9BURK</name>
<dbReference type="RefSeq" id="WP_105531813.1">
    <property type="nucleotide sequence ID" value="NZ_PUGF01000009.1"/>
</dbReference>
<comment type="caution">
    <text evidence="1">The sequence shown here is derived from an EMBL/GenBank/DDBJ whole genome shotgun (WGS) entry which is preliminary data.</text>
</comment>
<dbReference type="AlphaFoldDB" id="A0A2S9GZB1"/>
<dbReference type="SUPFAM" id="SSF47413">
    <property type="entry name" value="lambda repressor-like DNA-binding domains"/>
    <property type="match status" value="1"/>
</dbReference>
<organism evidence="1 2">
    <name type="scientific">Solimicrobium silvestre</name>
    <dbReference type="NCBI Taxonomy" id="2099400"/>
    <lineage>
        <taxon>Bacteria</taxon>
        <taxon>Pseudomonadati</taxon>
        <taxon>Pseudomonadota</taxon>
        <taxon>Betaproteobacteria</taxon>
        <taxon>Burkholderiales</taxon>
        <taxon>Oxalobacteraceae</taxon>
        <taxon>Solimicrobium</taxon>
    </lineage>
</organism>
<gene>
    <name evidence="1" type="ORF">S2091_2158</name>
</gene>
<accession>A0A2S9GZB1</accession>
<dbReference type="GO" id="GO:0006355">
    <property type="term" value="P:regulation of DNA-templated transcription"/>
    <property type="evidence" value="ECO:0007669"/>
    <property type="project" value="InterPro"/>
</dbReference>
<sequence length="100" mass="10884">MNPLSAEDVERSRKNHAIILSRLASVGQSTVANGIGVHESTISKMKDGDLERFAKIAAVLGLKVVPVEMKCYPADKMDAILILARSNLNEISCVEQLSFE</sequence>
<dbReference type="GO" id="GO:0003677">
    <property type="term" value="F:DNA binding"/>
    <property type="evidence" value="ECO:0007669"/>
    <property type="project" value="InterPro"/>
</dbReference>
<dbReference type="EMBL" id="PUGF01000009">
    <property type="protein sequence ID" value="PRC93072.1"/>
    <property type="molecule type" value="Genomic_DNA"/>
</dbReference>
<dbReference type="OrthoDB" id="8853625at2"/>
<evidence type="ECO:0000313" key="1">
    <source>
        <dbReference type="EMBL" id="PRC93072.1"/>
    </source>
</evidence>
<dbReference type="Proteomes" id="UP000237839">
    <property type="component" value="Unassembled WGS sequence"/>
</dbReference>
<evidence type="ECO:0000313" key="2">
    <source>
        <dbReference type="Proteomes" id="UP000237839"/>
    </source>
</evidence>
<proteinExistence type="predicted"/>
<reference evidence="1 2" key="1">
    <citation type="submission" date="2018-02" db="EMBL/GenBank/DDBJ databases">
        <title>Solimicrobium silvestre gen. nov., sp. nov., isolated from alpine forest soil.</title>
        <authorList>
            <person name="Margesin R."/>
            <person name="Albuquerque L."/>
            <person name="Zhang D.-C."/>
            <person name="Froufe H.J.C."/>
            <person name="Severino R."/>
            <person name="Roxo I."/>
            <person name="Egas C."/>
            <person name="Da Costa M.S."/>
        </authorList>
    </citation>
    <scope>NUCLEOTIDE SEQUENCE [LARGE SCALE GENOMIC DNA]</scope>
    <source>
        <strain evidence="1 2">S20-91</strain>
    </source>
</reference>
<keyword evidence="2" id="KW-1185">Reference proteome</keyword>
<protein>
    <submittedName>
        <fullName evidence="1">Bacteriophage CII protein</fullName>
    </submittedName>
</protein>
<dbReference type="Pfam" id="PF05269">
    <property type="entry name" value="Phage_CII"/>
    <property type="match status" value="1"/>
</dbReference>
<dbReference type="InterPro" id="IPR007933">
    <property type="entry name" value="Transcrpt_activ_CII"/>
</dbReference>
<dbReference type="Gene3D" id="1.10.260.40">
    <property type="entry name" value="lambda repressor-like DNA-binding domains"/>
    <property type="match status" value="1"/>
</dbReference>